<dbReference type="OrthoDB" id="9804924at2"/>
<gene>
    <name evidence="1" type="ORF">FY036_14515</name>
</gene>
<organism evidence="1 2">
    <name type="scientific">Neoaquamicrobium microcysteis</name>
    <dbReference type="NCBI Taxonomy" id="2682781"/>
    <lineage>
        <taxon>Bacteria</taxon>
        <taxon>Pseudomonadati</taxon>
        <taxon>Pseudomonadota</taxon>
        <taxon>Alphaproteobacteria</taxon>
        <taxon>Hyphomicrobiales</taxon>
        <taxon>Phyllobacteriaceae</taxon>
        <taxon>Neoaquamicrobium</taxon>
    </lineage>
</organism>
<evidence type="ECO:0000313" key="1">
    <source>
        <dbReference type="EMBL" id="TYR31487.1"/>
    </source>
</evidence>
<comment type="caution">
    <text evidence="1">The sequence shown here is derived from an EMBL/GenBank/DDBJ whole genome shotgun (WGS) entry which is preliminary data.</text>
</comment>
<protein>
    <submittedName>
        <fullName evidence="1">Uncharacterized protein</fullName>
    </submittedName>
</protein>
<reference evidence="1 2" key="1">
    <citation type="submission" date="2019-08" db="EMBL/GenBank/DDBJ databases">
        <authorList>
            <person name="Seo Y.L."/>
        </authorList>
    </citation>
    <scope>NUCLEOTIDE SEQUENCE [LARGE SCALE GENOMIC DNA]</scope>
    <source>
        <strain evidence="1 2">MaA-C15</strain>
    </source>
</reference>
<evidence type="ECO:0000313" key="2">
    <source>
        <dbReference type="Proteomes" id="UP000323258"/>
    </source>
</evidence>
<sequence length="72" mass="7903">MSDNETTRLRAKLEQARAVIAELVGTQGALGSEGDRALDYFADDRFDPGFLPWPRHAAEGTRPEDLNAANDD</sequence>
<dbReference type="AlphaFoldDB" id="A0A5D4GT27"/>
<reference evidence="1 2" key="2">
    <citation type="submission" date="2019-09" db="EMBL/GenBank/DDBJ databases">
        <title>Mesorhizobium sp. MaA-C15 isolated from Microcystis aeruginosa.</title>
        <authorList>
            <person name="Jeong S.E."/>
            <person name="Jin H.M."/>
            <person name="Jeon C.O."/>
        </authorList>
    </citation>
    <scope>NUCLEOTIDE SEQUENCE [LARGE SCALE GENOMIC DNA]</scope>
    <source>
        <strain evidence="1 2">MaA-C15</strain>
    </source>
</reference>
<name>A0A5D4GT27_9HYPH</name>
<keyword evidence="2" id="KW-1185">Reference proteome</keyword>
<proteinExistence type="predicted"/>
<dbReference type="Proteomes" id="UP000323258">
    <property type="component" value="Unassembled WGS sequence"/>
</dbReference>
<dbReference type="RefSeq" id="WP_148915459.1">
    <property type="nucleotide sequence ID" value="NZ_VSZS01000064.1"/>
</dbReference>
<accession>A0A5D4GT27</accession>
<dbReference type="EMBL" id="VSZS01000064">
    <property type="protein sequence ID" value="TYR31487.1"/>
    <property type="molecule type" value="Genomic_DNA"/>
</dbReference>